<dbReference type="GO" id="GO:0030976">
    <property type="term" value="F:thiamine pyrophosphate binding"/>
    <property type="evidence" value="ECO:0007669"/>
    <property type="project" value="InterPro"/>
</dbReference>
<dbReference type="OrthoDB" id="9785953at2"/>
<keyword evidence="7" id="KW-1185">Reference proteome</keyword>
<evidence type="ECO:0000256" key="3">
    <source>
        <dbReference type="ARBA" id="ARBA00023239"/>
    </source>
</evidence>
<dbReference type="InterPro" id="IPR011766">
    <property type="entry name" value="TPP_enzyme_TPP-bd"/>
</dbReference>
<feature type="domain" description="Thiamine pyrophosphate enzyme TPP-binding" evidence="4">
    <location>
        <begin position="228"/>
        <end position="347"/>
    </location>
</feature>
<dbReference type="Proteomes" id="UP000076512">
    <property type="component" value="Unassembled WGS sequence"/>
</dbReference>
<comment type="caution">
    <text evidence="6">The sequence shown here is derived from an EMBL/GenBank/DDBJ whole genome shotgun (WGS) entry which is preliminary data.</text>
</comment>
<evidence type="ECO:0000313" key="7">
    <source>
        <dbReference type="Proteomes" id="UP000076512"/>
    </source>
</evidence>
<dbReference type="SUPFAM" id="SSF52518">
    <property type="entry name" value="Thiamin diphosphate-binding fold (THDP-binding)"/>
    <property type="match status" value="2"/>
</dbReference>
<feature type="domain" description="Thiamine pyrophosphate enzyme N-terminal TPP-binding" evidence="5">
    <location>
        <begin position="4"/>
        <end position="108"/>
    </location>
</feature>
<keyword evidence="2" id="KW-0786">Thiamine pyrophosphate</keyword>
<evidence type="ECO:0000259" key="5">
    <source>
        <dbReference type="Pfam" id="PF02776"/>
    </source>
</evidence>
<organism evidence="6 7">
    <name type="scientific">Nocardia terpenica</name>
    <dbReference type="NCBI Taxonomy" id="455432"/>
    <lineage>
        <taxon>Bacteria</taxon>
        <taxon>Bacillati</taxon>
        <taxon>Actinomycetota</taxon>
        <taxon>Actinomycetes</taxon>
        <taxon>Mycobacteriales</taxon>
        <taxon>Nocardiaceae</taxon>
        <taxon>Nocardia</taxon>
    </lineage>
</organism>
<dbReference type="Pfam" id="PF02776">
    <property type="entry name" value="TPP_enzyme_N"/>
    <property type="match status" value="1"/>
</dbReference>
<reference evidence="6 7" key="1">
    <citation type="submission" date="2016-04" db="EMBL/GenBank/DDBJ databases">
        <authorList>
            <person name="Evans L.H."/>
            <person name="Alamgir A."/>
            <person name="Owens N."/>
            <person name="Weber N.D."/>
            <person name="Virtaneva K."/>
            <person name="Barbian K."/>
            <person name="Babar A."/>
            <person name="Rosenke K."/>
        </authorList>
    </citation>
    <scope>NUCLEOTIDE SEQUENCE [LARGE SCALE GENOMIC DNA]</scope>
    <source>
        <strain evidence="6 7">IFM 0406</strain>
    </source>
</reference>
<evidence type="ECO:0000313" key="6">
    <source>
        <dbReference type="EMBL" id="KZM75513.1"/>
    </source>
</evidence>
<keyword evidence="1" id="KW-0210">Decarboxylase</keyword>
<dbReference type="InterPro" id="IPR029061">
    <property type="entry name" value="THDP-binding"/>
</dbReference>
<gene>
    <name evidence="6" type="ORF">AWN90_19235</name>
</gene>
<proteinExistence type="predicted"/>
<dbReference type="EMBL" id="LWGR01000003">
    <property type="protein sequence ID" value="KZM75513.1"/>
    <property type="molecule type" value="Genomic_DNA"/>
</dbReference>
<dbReference type="NCBIfam" id="TIGR03297">
    <property type="entry name" value="Ppyr-DeCO2ase"/>
    <property type="match status" value="1"/>
</dbReference>
<name>A0A164PFW7_9NOCA</name>
<evidence type="ECO:0000256" key="1">
    <source>
        <dbReference type="ARBA" id="ARBA00022793"/>
    </source>
</evidence>
<keyword evidence="3" id="KW-0456">Lyase</keyword>
<dbReference type="InterPro" id="IPR017684">
    <property type="entry name" value="Phosphono-pyrv_decarboxylase"/>
</dbReference>
<dbReference type="CDD" id="cd07035">
    <property type="entry name" value="TPP_PYR_POX_like"/>
    <property type="match status" value="1"/>
</dbReference>
<dbReference type="STRING" id="455432.AWN90_19235"/>
<dbReference type="AlphaFoldDB" id="A0A164PFW7"/>
<dbReference type="PANTHER" id="PTHR42818:SF1">
    <property type="entry name" value="SULFOPYRUVATE DECARBOXYLASE"/>
    <property type="match status" value="1"/>
</dbReference>
<dbReference type="InterPro" id="IPR051818">
    <property type="entry name" value="TPP_dependent_decarboxylase"/>
</dbReference>
<keyword evidence="6" id="KW-0670">Pyruvate</keyword>
<protein>
    <submittedName>
        <fullName evidence="6">Phosphonopyruvate decarboxylase</fullName>
    </submittedName>
</protein>
<evidence type="ECO:0000256" key="2">
    <source>
        <dbReference type="ARBA" id="ARBA00023052"/>
    </source>
</evidence>
<sequence>MFTADSLLIELTARGVGEVTGVPCSYLTPLINRVASNDRVSYFPATHEGEAVAIAAGSWLAGAITCVISQNSGLGNMVNPLTSLCHPCRIPVPMIVTWRGEPGVADEPQHELLGAKTPDLLTLIGVGHSVLPSKPERLSATVGLGWEAMQRDELPYAFILRGGSIAPEALSETWSTGAAESVVMGGRDRPRKCSRRIDALDTLLSAVVDSAAIVSTTGKTSRELFTLADRPQHFYLVGAMGSASAVGLGVARHTSTPVVVVDGDGASLMRMGTFATVGAAGPPSLIHILLDNQVHDSTGGQRTQAEYVNFPAVAAACGYRWVFDCADLLEFEFAVQRAQTTQGPVFIYLRIKPGSIENLGRPTVRPSDVARRFRDFVKASKAGWDTAQTMEEAHCIEQL</sequence>
<dbReference type="GO" id="GO:0032923">
    <property type="term" value="P:organic phosphonate biosynthetic process"/>
    <property type="evidence" value="ECO:0007669"/>
    <property type="project" value="InterPro"/>
</dbReference>
<dbReference type="Gene3D" id="3.40.50.970">
    <property type="match status" value="2"/>
</dbReference>
<dbReference type="Pfam" id="PF02775">
    <property type="entry name" value="TPP_enzyme_C"/>
    <property type="match status" value="1"/>
</dbReference>
<accession>A0A164PFW7</accession>
<dbReference type="GO" id="GO:0000287">
    <property type="term" value="F:magnesium ion binding"/>
    <property type="evidence" value="ECO:0007669"/>
    <property type="project" value="UniProtKB-ARBA"/>
</dbReference>
<dbReference type="PANTHER" id="PTHR42818">
    <property type="entry name" value="SULFOPYRUVATE DECARBOXYLASE SUBUNIT ALPHA"/>
    <property type="match status" value="1"/>
</dbReference>
<evidence type="ECO:0000259" key="4">
    <source>
        <dbReference type="Pfam" id="PF02775"/>
    </source>
</evidence>
<dbReference type="InterPro" id="IPR012001">
    <property type="entry name" value="Thiamin_PyroP_enz_TPP-bd_dom"/>
</dbReference>
<dbReference type="RefSeq" id="WP_067583024.1">
    <property type="nucleotide sequence ID" value="NZ_JABMCZ010000001.1"/>
</dbReference>
<dbReference type="GO" id="GO:0033980">
    <property type="term" value="F:phosphonopyruvate decarboxylase activity"/>
    <property type="evidence" value="ECO:0007669"/>
    <property type="project" value="InterPro"/>
</dbReference>